<name>A0A0B7BRF1_9EUPU</name>
<dbReference type="EMBL" id="HACG01048693">
    <property type="protein sequence ID" value="CEK95558.1"/>
    <property type="molecule type" value="Transcribed_RNA"/>
</dbReference>
<feature type="non-terminal residue" evidence="1">
    <location>
        <position position="1"/>
    </location>
</feature>
<accession>A0A0B7BRF1</accession>
<protein>
    <submittedName>
        <fullName evidence="1">Uncharacterized protein</fullName>
    </submittedName>
</protein>
<gene>
    <name evidence="1" type="primary">ORF207585</name>
</gene>
<dbReference type="AlphaFoldDB" id="A0A0B7BRF1"/>
<sequence length="59" mass="6508">RMNAKQKKKRLDFTNLLISFSITCFISSHTDCLINSICPVDAPSVENSSLIMPKHAANG</sequence>
<proteinExistence type="predicted"/>
<reference evidence="1" key="1">
    <citation type="submission" date="2014-12" db="EMBL/GenBank/DDBJ databases">
        <title>Insight into the proteome of Arion vulgaris.</title>
        <authorList>
            <person name="Aradska J."/>
            <person name="Bulat T."/>
            <person name="Smidak R."/>
            <person name="Sarate P."/>
            <person name="Gangsoo J."/>
            <person name="Sialana F."/>
            <person name="Bilban M."/>
            <person name="Lubec G."/>
        </authorList>
    </citation>
    <scope>NUCLEOTIDE SEQUENCE</scope>
    <source>
        <tissue evidence="1">Skin</tissue>
    </source>
</reference>
<organism evidence="1">
    <name type="scientific">Arion vulgaris</name>
    <dbReference type="NCBI Taxonomy" id="1028688"/>
    <lineage>
        <taxon>Eukaryota</taxon>
        <taxon>Metazoa</taxon>
        <taxon>Spiralia</taxon>
        <taxon>Lophotrochozoa</taxon>
        <taxon>Mollusca</taxon>
        <taxon>Gastropoda</taxon>
        <taxon>Heterobranchia</taxon>
        <taxon>Euthyneura</taxon>
        <taxon>Panpulmonata</taxon>
        <taxon>Eupulmonata</taxon>
        <taxon>Stylommatophora</taxon>
        <taxon>Helicina</taxon>
        <taxon>Arionoidea</taxon>
        <taxon>Arionidae</taxon>
        <taxon>Arion</taxon>
    </lineage>
</organism>
<evidence type="ECO:0000313" key="1">
    <source>
        <dbReference type="EMBL" id="CEK95558.1"/>
    </source>
</evidence>